<dbReference type="InterPro" id="IPR040442">
    <property type="entry name" value="Pyrv_kinase-like_dom_sf"/>
</dbReference>
<reference evidence="5 6" key="1">
    <citation type="submission" date="2023-03" db="EMBL/GenBank/DDBJ databases">
        <title>YIM 152171 draft genome.</title>
        <authorList>
            <person name="Yang Z."/>
        </authorList>
    </citation>
    <scope>NUCLEOTIDE SEQUENCE [LARGE SCALE GENOMIC DNA]</scope>
    <source>
        <strain evidence="5 6">YIM 152171</strain>
    </source>
</reference>
<protein>
    <submittedName>
        <fullName evidence="5">Aldolase/citrate lyase family protein</fullName>
    </submittedName>
</protein>
<dbReference type="GO" id="GO:0005737">
    <property type="term" value="C:cytoplasm"/>
    <property type="evidence" value="ECO:0007669"/>
    <property type="project" value="TreeGrafter"/>
</dbReference>
<organism evidence="5 6">
    <name type="scientific">Marinimicrococcus flavescens</name>
    <dbReference type="NCBI Taxonomy" id="3031815"/>
    <lineage>
        <taxon>Bacteria</taxon>
        <taxon>Pseudomonadati</taxon>
        <taxon>Pseudomonadota</taxon>
        <taxon>Alphaproteobacteria</taxon>
        <taxon>Geminicoccales</taxon>
        <taxon>Geminicoccaceae</taxon>
        <taxon>Marinimicrococcus</taxon>
    </lineage>
</organism>
<comment type="similarity">
    <text evidence="1">Belongs to the HpcH/HpaI aldolase family.</text>
</comment>
<dbReference type="Pfam" id="PF03328">
    <property type="entry name" value="HpcH_HpaI"/>
    <property type="match status" value="1"/>
</dbReference>
<evidence type="ECO:0000256" key="2">
    <source>
        <dbReference type="ARBA" id="ARBA00022723"/>
    </source>
</evidence>
<accession>A0AAP4D6L7</accession>
<sequence length="260" mass="27281">MTVADMHARMRAGETFLGLGVRLARSTEVAQVAKACGFDWLFIDMEHCSLDPDMAAQMAMAAEGAGLLSLVRVPGHEPTIASRILDNGAGGIVVPHVDSPEEIRPIIERCKFAPVGRRSMGGALPQLGYGSLPAEEHMRATNANTMIVAMIESPKAVENAAAIAAMDGVDMLLVGSNDLAMEMGIPGDLGNPRMEEAYRRVIGAAQKAGKLAGLGGIYTAPLLERYLPLGFRLVLAGSDMSFVLAGGRERVALARGIAGG</sequence>
<dbReference type="GO" id="GO:0046872">
    <property type="term" value="F:metal ion binding"/>
    <property type="evidence" value="ECO:0007669"/>
    <property type="project" value="UniProtKB-KW"/>
</dbReference>
<keyword evidence="6" id="KW-1185">Reference proteome</keyword>
<name>A0AAP4D6L7_9PROT</name>
<feature type="domain" description="HpcH/HpaI aldolase/citrate lyase" evidence="4">
    <location>
        <begin position="27"/>
        <end position="239"/>
    </location>
</feature>
<evidence type="ECO:0000256" key="3">
    <source>
        <dbReference type="ARBA" id="ARBA00023239"/>
    </source>
</evidence>
<dbReference type="GO" id="GO:0016832">
    <property type="term" value="F:aldehyde-lyase activity"/>
    <property type="evidence" value="ECO:0007669"/>
    <property type="project" value="TreeGrafter"/>
</dbReference>
<dbReference type="InterPro" id="IPR015813">
    <property type="entry name" value="Pyrv/PenolPyrv_kinase-like_dom"/>
</dbReference>
<keyword evidence="2" id="KW-0479">Metal-binding</keyword>
<evidence type="ECO:0000256" key="1">
    <source>
        <dbReference type="ARBA" id="ARBA00005568"/>
    </source>
</evidence>
<evidence type="ECO:0000313" key="6">
    <source>
        <dbReference type="Proteomes" id="UP001301140"/>
    </source>
</evidence>
<gene>
    <name evidence="5" type="ORF">PZ740_09890</name>
</gene>
<evidence type="ECO:0000313" key="5">
    <source>
        <dbReference type="EMBL" id="MDF1586691.1"/>
    </source>
</evidence>
<dbReference type="Proteomes" id="UP001301140">
    <property type="component" value="Unassembled WGS sequence"/>
</dbReference>
<evidence type="ECO:0000259" key="4">
    <source>
        <dbReference type="Pfam" id="PF03328"/>
    </source>
</evidence>
<dbReference type="InterPro" id="IPR050251">
    <property type="entry name" value="HpcH-HpaI_aldolase"/>
</dbReference>
<comment type="caution">
    <text evidence="5">The sequence shown here is derived from an EMBL/GenBank/DDBJ whole genome shotgun (WGS) entry which is preliminary data.</text>
</comment>
<dbReference type="AlphaFoldDB" id="A0AAP4D6L7"/>
<dbReference type="Gene3D" id="3.20.20.60">
    <property type="entry name" value="Phosphoenolpyruvate-binding domains"/>
    <property type="match status" value="1"/>
</dbReference>
<dbReference type="EMBL" id="JARGEQ010000091">
    <property type="protein sequence ID" value="MDF1586691.1"/>
    <property type="molecule type" value="Genomic_DNA"/>
</dbReference>
<dbReference type="PANTHER" id="PTHR30502">
    <property type="entry name" value="2-KETO-3-DEOXY-L-RHAMNONATE ALDOLASE"/>
    <property type="match status" value="1"/>
</dbReference>
<dbReference type="SUPFAM" id="SSF51621">
    <property type="entry name" value="Phosphoenolpyruvate/pyruvate domain"/>
    <property type="match status" value="1"/>
</dbReference>
<dbReference type="InterPro" id="IPR005000">
    <property type="entry name" value="Aldolase/citrate-lyase_domain"/>
</dbReference>
<keyword evidence="3 5" id="KW-0456">Lyase</keyword>
<dbReference type="RefSeq" id="WP_327789106.1">
    <property type="nucleotide sequence ID" value="NZ_JARGEQ010000091.1"/>
</dbReference>
<proteinExistence type="inferred from homology"/>
<dbReference type="PANTHER" id="PTHR30502:SF0">
    <property type="entry name" value="PHOSPHOENOLPYRUVATE CARBOXYLASE FAMILY PROTEIN"/>
    <property type="match status" value="1"/>
</dbReference>